<dbReference type="EC" id="2.7.10.2" evidence="11"/>
<dbReference type="Proteomes" id="UP000663829">
    <property type="component" value="Unassembled WGS sequence"/>
</dbReference>
<dbReference type="PROSITE" id="PS50011">
    <property type="entry name" value="PROTEIN_KINASE_DOM"/>
    <property type="match status" value="1"/>
</dbReference>
<feature type="region of interest" description="Disordered" evidence="16">
    <location>
        <begin position="1"/>
        <end position="69"/>
    </location>
</feature>
<comment type="subcellular location">
    <subcellularLocation>
        <location evidence="1 11">Nucleus</location>
    </subcellularLocation>
</comment>
<dbReference type="SMART" id="SM00220">
    <property type="entry name" value="S_TKc"/>
    <property type="match status" value="1"/>
</dbReference>
<dbReference type="Gene3D" id="3.30.200.20">
    <property type="entry name" value="Phosphorylase Kinase, domain 1"/>
    <property type="match status" value="1"/>
</dbReference>
<feature type="region of interest" description="Disordered" evidence="16">
    <location>
        <begin position="135"/>
        <end position="188"/>
    </location>
</feature>
<evidence type="ECO:0000256" key="12">
    <source>
        <dbReference type="PIRSR" id="PIRSR037281-1"/>
    </source>
</evidence>
<keyword evidence="6 11" id="KW-0067">ATP-binding</keyword>
<dbReference type="SUPFAM" id="SSF56112">
    <property type="entry name" value="Protein kinase-like (PK-like)"/>
    <property type="match status" value="1"/>
</dbReference>
<dbReference type="PANTHER" id="PTHR11042">
    <property type="entry name" value="EUKARYOTIC TRANSLATION INITIATION FACTOR 2-ALPHA KINASE EIF2-ALPHA KINASE -RELATED"/>
    <property type="match status" value="1"/>
</dbReference>
<evidence type="ECO:0000256" key="4">
    <source>
        <dbReference type="ARBA" id="ARBA00022741"/>
    </source>
</evidence>
<feature type="binding site" evidence="14">
    <location>
        <position position="372"/>
    </location>
    <ligand>
        <name>Mg(2+)</name>
        <dbReference type="ChEBI" id="CHEBI:18420"/>
        <label>1</label>
    </ligand>
</feature>
<feature type="compositionally biased region" description="Low complexity" evidence="16">
    <location>
        <begin position="135"/>
        <end position="151"/>
    </location>
</feature>
<evidence type="ECO:0000313" key="22">
    <source>
        <dbReference type="Proteomes" id="UP000663829"/>
    </source>
</evidence>
<dbReference type="EMBL" id="CAJNOK010008081">
    <property type="protein sequence ID" value="CAF1053504.1"/>
    <property type="molecule type" value="Genomic_DNA"/>
</dbReference>
<feature type="compositionally biased region" description="Basic residues" evidence="16">
    <location>
        <begin position="57"/>
        <end position="67"/>
    </location>
</feature>
<evidence type="ECO:0000256" key="2">
    <source>
        <dbReference type="ARBA" id="ARBA00022679"/>
    </source>
</evidence>
<keyword evidence="4 11" id="KW-0547">Nucleotide-binding</keyword>
<keyword evidence="5 11" id="KW-0418">Kinase</keyword>
<evidence type="ECO:0000256" key="8">
    <source>
        <dbReference type="ARBA" id="ARBA00023137"/>
    </source>
</evidence>
<dbReference type="GO" id="GO:0005524">
    <property type="term" value="F:ATP binding"/>
    <property type="evidence" value="ECO:0007669"/>
    <property type="project" value="UniProtKB-UniRule"/>
</dbReference>
<dbReference type="GO" id="GO:0000278">
    <property type="term" value="P:mitotic cell cycle"/>
    <property type="evidence" value="ECO:0007669"/>
    <property type="project" value="InterPro"/>
</dbReference>
<dbReference type="PROSITE" id="PS00108">
    <property type="entry name" value="PROTEIN_KINASE_ST"/>
    <property type="match status" value="1"/>
</dbReference>
<dbReference type="InterPro" id="IPR050339">
    <property type="entry name" value="CC_SR_Kinase"/>
</dbReference>
<evidence type="ECO:0000256" key="9">
    <source>
        <dbReference type="ARBA" id="ARBA00023242"/>
    </source>
</evidence>
<evidence type="ECO:0000256" key="11">
    <source>
        <dbReference type="PIRNR" id="PIRNR037281"/>
    </source>
</evidence>
<evidence type="ECO:0000256" key="15">
    <source>
        <dbReference type="PROSITE-ProRule" id="PRU10141"/>
    </source>
</evidence>
<feature type="region of interest" description="Disordered" evidence="16">
    <location>
        <begin position="531"/>
        <end position="554"/>
    </location>
</feature>
<dbReference type="EMBL" id="CAJOBA010008094">
    <property type="protein sequence ID" value="CAF3819982.1"/>
    <property type="molecule type" value="Genomic_DNA"/>
</dbReference>
<evidence type="ECO:0000256" key="13">
    <source>
        <dbReference type="PIRSR" id="PIRSR037281-2"/>
    </source>
</evidence>
<organism evidence="18 22">
    <name type="scientific">Didymodactylos carnosus</name>
    <dbReference type="NCBI Taxonomy" id="1234261"/>
    <lineage>
        <taxon>Eukaryota</taxon>
        <taxon>Metazoa</taxon>
        <taxon>Spiralia</taxon>
        <taxon>Gnathifera</taxon>
        <taxon>Rotifera</taxon>
        <taxon>Eurotatoria</taxon>
        <taxon>Bdelloidea</taxon>
        <taxon>Philodinida</taxon>
        <taxon>Philodinidae</taxon>
        <taxon>Didymodactylos</taxon>
    </lineage>
</organism>
<evidence type="ECO:0000256" key="5">
    <source>
        <dbReference type="ARBA" id="ARBA00022777"/>
    </source>
</evidence>
<feature type="compositionally biased region" description="Polar residues" evidence="16">
    <location>
        <begin position="162"/>
        <end position="172"/>
    </location>
</feature>
<keyword evidence="3 11" id="KW-0479">Metal-binding</keyword>
<dbReference type="Proteomes" id="UP000681722">
    <property type="component" value="Unassembled WGS sequence"/>
</dbReference>
<keyword evidence="9 11" id="KW-0539">Nucleus</keyword>
<evidence type="ECO:0000256" key="6">
    <source>
        <dbReference type="ARBA" id="ARBA00022840"/>
    </source>
</evidence>
<evidence type="ECO:0000256" key="14">
    <source>
        <dbReference type="PIRSR" id="PIRSR037281-3"/>
    </source>
</evidence>
<evidence type="ECO:0000256" key="7">
    <source>
        <dbReference type="ARBA" id="ARBA00022842"/>
    </source>
</evidence>
<feature type="compositionally biased region" description="Polar residues" evidence="16">
    <location>
        <begin position="27"/>
        <end position="56"/>
    </location>
</feature>
<dbReference type="InterPro" id="IPR000719">
    <property type="entry name" value="Prot_kinase_dom"/>
</dbReference>
<evidence type="ECO:0000313" key="19">
    <source>
        <dbReference type="EMBL" id="CAF1053504.1"/>
    </source>
</evidence>
<feature type="binding site" evidence="13 15">
    <location>
        <position position="243"/>
    </location>
    <ligand>
        <name>ATP</name>
        <dbReference type="ChEBI" id="CHEBI:30616"/>
    </ligand>
</feature>
<evidence type="ECO:0000256" key="1">
    <source>
        <dbReference type="ARBA" id="ARBA00004123"/>
    </source>
</evidence>
<dbReference type="PIRSF" id="PIRSF037281">
    <property type="entry name" value="Wee1-like_protein_kinase"/>
    <property type="match status" value="1"/>
</dbReference>
<protein>
    <recommendedName>
        <fullName evidence="11">Wee1-like protein kinase</fullName>
        <ecNumber evidence="11">2.7.10.2</ecNumber>
    </recommendedName>
</protein>
<evidence type="ECO:0000259" key="17">
    <source>
        <dbReference type="PROSITE" id="PS50011"/>
    </source>
</evidence>
<keyword evidence="2 11" id="KW-0808">Transferase</keyword>
<dbReference type="InterPro" id="IPR008271">
    <property type="entry name" value="Ser/Thr_kinase_AS"/>
</dbReference>
<evidence type="ECO:0000256" key="10">
    <source>
        <dbReference type="ARBA" id="ARBA00037982"/>
    </source>
</evidence>
<dbReference type="GO" id="GO:0005634">
    <property type="term" value="C:nucleus"/>
    <property type="evidence" value="ECO:0007669"/>
    <property type="project" value="UniProtKB-SubCell"/>
</dbReference>
<dbReference type="OrthoDB" id="5337378at2759"/>
<dbReference type="AlphaFoldDB" id="A0A813NMP9"/>
<dbReference type="InterPro" id="IPR017441">
    <property type="entry name" value="Protein_kinase_ATP_BS"/>
</dbReference>
<evidence type="ECO:0000256" key="3">
    <source>
        <dbReference type="ARBA" id="ARBA00022723"/>
    </source>
</evidence>
<feature type="active site" description="Proton acceptor" evidence="12">
    <location>
        <position position="341"/>
    </location>
</feature>
<dbReference type="PANTHER" id="PTHR11042:SF185">
    <property type="entry name" value="WEE1-LIKE PROTEIN KINASE"/>
    <property type="match status" value="1"/>
</dbReference>
<name>A0A813NMP9_9BILA</name>
<dbReference type="EMBL" id="CAJOBC010000023">
    <property type="protein sequence ID" value="CAF3520571.1"/>
    <property type="molecule type" value="Genomic_DNA"/>
</dbReference>
<comment type="similarity">
    <text evidence="10">Belongs to the protein kinase superfamily. Ser/Thr protein kinase family. GCN2 subfamily.</text>
</comment>
<dbReference type="InterPro" id="IPR017164">
    <property type="entry name" value="Wee1-like_protein_kinase"/>
</dbReference>
<dbReference type="InterPro" id="IPR011009">
    <property type="entry name" value="Kinase-like_dom_sf"/>
</dbReference>
<dbReference type="GO" id="GO:0000287">
    <property type="term" value="F:magnesium ion binding"/>
    <property type="evidence" value="ECO:0007669"/>
    <property type="project" value="InterPro"/>
</dbReference>
<dbReference type="Gene3D" id="1.10.510.10">
    <property type="entry name" value="Transferase(Phosphotransferase) domain 1"/>
    <property type="match status" value="1"/>
</dbReference>
<proteinExistence type="inferred from homology"/>
<gene>
    <name evidence="18" type="ORF">GPM918_LOCUS330</name>
    <name evidence="19" type="ORF">OVA965_LOCUS17058</name>
    <name evidence="20" type="ORF">SRO942_LOCUS331</name>
    <name evidence="21" type="ORF">TMI583_LOCUS17066</name>
</gene>
<evidence type="ECO:0000313" key="20">
    <source>
        <dbReference type="EMBL" id="CAF3520571.1"/>
    </source>
</evidence>
<comment type="caution">
    <text evidence="18">The sequence shown here is derived from an EMBL/GenBank/DDBJ whole genome shotgun (WGS) entry which is preliminary data.</text>
</comment>
<accession>A0A813NMP9</accession>
<evidence type="ECO:0000313" key="18">
    <source>
        <dbReference type="EMBL" id="CAF0742140.1"/>
    </source>
</evidence>
<keyword evidence="7 14" id="KW-0460">Magnesium</keyword>
<dbReference type="GO" id="GO:0005737">
    <property type="term" value="C:cytoplasm"/>
    <property type="evidence" value="ECO:0007669"/>
    <property type="project" value="TreeGrafter"/>
</dbReference>
<comment type="similarity">
    <text evidence="11">Belongs to the protein kinase superfamily. Ser/Thr protein kinase family. WEE1 subfamily.</text>
</comment>
<dbReference type="Proteomes" id="UP000677228">
    <property type="component" value="Unassembled WGS sequence"/>
</dbReference>
<evidence type="ECO:0000313" key="21">
    <source>
        <dbReference type="EMBL" id="CAF3819982.1"/>
    </source>
</evidence>
<evidence type="ECO:0000256" key="16">
    <source>
        <dbReference type="SAM" id="MobiDB-lite"/>
    </source>
</evidence>
<dbReference type="Pfam" id="PF00069">
    <property type="entry name" value="Pkinase"/>
    <property type="match status" value="1"/>
</dbReference>
<dbReference type="GO" id="GO:0004715">
    <property type="term" value="F:non-membrane spanning protein tyrosine kinase activity"/>
    <property type="evidence" value="ECO:0007669"/>
    <property type="project" value="UniProtKB-UniRule"/>
</dbReference>
<comment type="cofactor">
    <cofactor evidence="14">
        <name>Mg(2+)</name>
        <dbReference type="ChEBI" id="CHEBI:18420"/>
    </cofactor>
    <text evidence="14">Binds 2 magnesium ions per subunit.</text>
</comment>
<feature type="binding site" evidence="14">
    <location>
        <position position="346"/>
    </location>
    <ligand>
        <name>Mg(2+)</name>
        <dbReference type="ChEBI" id="CHEBI:18420"/>
        <label>1</label>
    </ligand>
</feature>
<keyword evidence="22" id="KW-1185">Reference proteome</keyword>
<keyword evidence="8 11" id="KW-0829">Tyrosine-protein kinase</keyword>
<sequence length="554" mass="63161">MNTPSFMLKPRKLIFDDDDDDPYDGNMNDSKSPSTSTTHLIMTVRHQQTTSTPISKHTNRSLSKRHRQNGESNHLITTALARLSTRTPPTSRCLVITTTTETPITKNRKQSLHQYHKSVDHLLLGRNIKRVKLNTSSHSTPLSSSTINSTPRSNRRGCNVNPFASNTFSEAKQPQKRKRSIKLPTNDEENSENFQCKKKLALKQCNVTRFNEEFHVHSLLGSGEFGDVYLCVHRLDGCTYAIKRSKKPIAGSCFELLAWKEVCAHAVLGKHPNIVQYFSAWAELDHMLIQNEYCNGGNLAERIRENYHRHCSMSEKKLKQIILHIADGLKFIHSKNLVHLDIKPDNIFICINELFKDDFAECDENITYKIGDLGHVTDIYDPLVEEGDSRYLAREVLQQQFQCLSKADVFSLGLTVFVAGANCDLPKYGDEWDKIRNGILPKLSHCSDEFNDLILNMISPNVNKRLSSSQLADNPIISPIAQRSKDELFDELKEEQRKNSILAKKLLQYMNRANELEKVCLKIQSFDMNNNSRHSQQSKSSLHRSYSASDLINC</sequence>
<dbReference type="PROSITE" id="PS00107">
    <property type="entry name" value="PROTEIN_KINASE_ATP"/>
    <property type="match status" value="1"/>
</dbReference>
<feature type="domain" description="Protein kinase" evidence="17">
    <location>
        <begin position="214"/>
        <end position="477"/>
    </location>
</feature>
<dbReference type="EMBL" id="CAJNOQ010000023">
    <property type="protein sequence ID" value="CAF0742140.1"/>
    <property type="molecule type" value="Genomic_DNA"/>
</dbReference>
<comment type="catalytic activity">
    <reaction evidence="11">
        <text>L-tyrosyl-[protein] + ATP = O-phospho-L-tyrosyl-[protein] + ADP + H(+)</text>
        <dbReference type="Rhea" id="RHEA:10596"/>
        <dbReference type="Rhea" id="RHEA-COMP:10136"/>
        <dbReference type="Rhea" id="RHEA-COMP:20101"/>
        <dbReference type="ChEBI" id="CHEBI:15378"/>
        <dbReference type="ChEBI" id="CHEBI:30616"/>
        <dbReference type="ChEBI" id="CHEBI:46858"/>
        <dbReference type="ChEBI" id="CHEBI:61978"/>
        <dbReference type="ChEBI" id="CHEBI:456216"/>
        <dbReference type="EC" id="2.7.10.2"/>
    </reaction>
</comment>
<reference evidence="18" key="1">
    <citation type="submission" date="2021-02" db="EMBL/GenBank/DDBJ databases">
        <authorList>
            <person name="Nowell W R."/>
        </authorList>
    </citation>
    <scope>NUCLEOTIDE SEQUENCE</scope>
</reference>
<dbReference type="Proteomes" id="UP000682733">
    <property type="component" value="Unassembled WGS sequence"/>
</dbReference>